<gene>
    <name evidence="1" type="ORF">TNO010_520108</name>
</gene>
<reference evidence="1 2" key="1">
    <citation type="submission" date="2017-11" db="EMBL/GenBank/DDBJ databases">
        <authorList>
            <person name="Duchaud E."/>
        </authorList>
    </citation>
    <scope>NUCLEOTIDE SEQUENCE [LARGE SCALE GENOMIC DNA]</scope>
    <source>
        <strain evidence="1 2">TNO010</strain>
    </source>
</reference>
<organism evidence="1 2">
    <name type="scientific">Tenacibaculum finnmarkense genomovar ulcerans</name>
    <dbReference type="NCBI Taxonomy" id="2781388"/>
    <lineage>
        <taxon>Bacteria</taxon>
        <taxon>Pseudomonadati</taxon>
        <taxon>Bacteroidota</taxon>
        <taxon>Flavobacteriia</taxon>
        <taxon>Flavobacteriales</taxon>
        <taxon>Flavobacteriaceae</taxon>
        <taxon>Tenacibaculum</taxon>
        <taxon>Tenacibaculum finnmarkense</taxon>
    </lineage>
</organism>
<protein>
    <submittedName>
        <fullName evidence="1">Uncharacterized protein</fullName>
    </submittedName>
</protein>
<accession>A0A2I2MB06</accession>
<evidence type="ECO:0000313" key="1">
    <source>
        <dbReference type="EMBL" id="SOU89721.1"/>
    </source>
</evidence>
<dbReference type="RefSeq" id="WP_172505850.1">
    <property type="nucleotide sequence ID" value="NZ_OENE01000048.1"/>
</dbReference>
<dbReference type="EMBL" id="OENE01000048">
    <property type="protein sequence ID" value="SOU89721.1"/>
    <property type="molecule type" value="Genomic_DNA"/>
</dbReference>
<name>A0A2I2MB06_9FLAO</name>
<evidence type="ECO:0000313" key="2">
    <source>
        <dbReference type="Proteomes" id="UP000490060"/>
    </source>
</evidence>
<dbReference type="Proteomes" id="UP000490060">
    <property type="component" value="Unassembled WGS sequence"/>
</dbReference>
<proteinExistence type="predicted"/>
<dbReference type="AlphaFoldDB" id="A0A2I2MB06"/>
<sequence length="136" mass="15817">MKKGLIIIFEKKDAAILNTFCLRSFINQKLKIVLINNGNHQVVFEFLNILKDTSKCDVSILTLRREKKVISAIKAGVRFLSTIKNIGLIIYTNPRNMLNATWIDQELDLSKIELPHKKNERILLRKVYSMNEIINY</sequence>